<dbReference type="CDD" id="cd00885">
    <property type="entry name" value="cinA"/>
    <property type="match status" value="1"/>
</dbReference>
<dbReference type="KEGG" id="cber:B5D82_03835"/>
<gene>
    <name evidence="3" type="ORF">B5D82_03835</name>
</gene>
<comment type="similarity">
    <text evidence="1">Belongs to the CinA family.</text>
</comment>
<dbReference type="Gene3D" id="3.40.980.10">
    <property type="entry name" value="MoaB/Mog-like domain"/>
    <property type="match status" value="1"/>
</dbReference>
<dbReference type="PANTHER" id="PTHR13939:SF0">
    <property type="entry name" value="NMN AMIDOHYDROLASE-LIKE PROTEIN YFAY"/>
    <property type="match status" value="1"/>
</dbReference>
<organism evidence="3 4">
    <name type="scientific">Cognaticolwellia beringensis</name>
    <dbReference type="NCBI Taxonomy" id="1967665"/>
    <lineage>
        <taxon>Bacteria</taxon>
        <taxon>Pseudomonadati</taxon>
        <taxon>Pseudomonadota</taxon>
        <taxon>Gammaproteobacteria</taxon>
        <taxon>Alteromonadales</taxon>
        <taxon>Colwelliaceae</taxon>
        <taxon>Cognaticolwellia</taxon>
    </lineage>
</organism>
<dbReference type="RefSeq" id="WP_081149376.1">
    <property type="nucleotide sequence ID" value="NZ_CP020465.1"/>
</dbReference>
<reference evidence="3 4" key="1">
    <citation type="submission" date="2017-08" db="EMBL/GenBank/DDBJ databases">
        <title>Complete genome of Colwellia sp. NB097-1, a psychrophile bacterium ioslated from Bering Sea.</title>
        <authorList>
            <person name="Chen X."/>
        </authorList>
    </citation>
    <scope>NUCLEOTIDE SEQUENCE [LARGE SCALE GENOMIC DNA]</scope>
    <source>
        <strain evidence="3 4">NB097-1</strain>
    </source>
</reference>
<dbReference type="SUPFAM" id="SSF142433">
    <property type="entry name" value="CinA-like"/>
    <property type="match status" value="1"/>
</dbReference>
<dbReference type="PIRSF" id="PIRSF006728">
    <property type="entry name" value="CinA"/>
    <property type="match status" value="1"/>
</dbReference>
<dbReference type="InterPro" id="IPR050101">
    <property type="entry name" value="CinA"/>
</dbReference>
<evidence type="ECO:0000256" key="1">
    <source>
        <dbReference type="HAMAP-Rule" id="MF_00226"/>
    </source>
</evidence>
<dbReference type="AlphaFoldDB" id="A0A222G5G5"/>
<proteinExistence type="inferred from homology"/>
<dbReference type="Pfam" id="PF02464">
    <property type="entry name" value="CinA"/>
    <property type="match status" value="1"/>
</dbReference>
<dbReference type="HAMAP" id="MF_00226_B">
    <property type="entry name" value="CinA_B"/>
    <property type="match status" value="1"/>
</dbReference>
<dbReference type="Pfam" id="PF00994">
    <property type="entry name" value="MoCF_biosynth"/>
    <property type="match status" value="1"/>
</dbReference>
<name>A0A222G5G5_9GAMM</name>
<dbReference type="SMART" id="SM00852">
    <property type="entry name" value="MoCF_biosynth"/>
    <property type="match status" value="1"/>
</dbReference>
<dbReference type="Gene3D" id="3.90.950.20">
    <property type="entry name" value="CinA-like"/>
    <property type="match status" value="1"/>
</dbReference>
<accession>A0A222G5G5</accession>
<evidence type="ECO:0000313" key="3">
    <source>
        <dbReference type="EMBL" id="ASP46982.1"/>
    </source>
</evidence>
<dbReference type="InterPro" id="IPR036425">
    <property type="entry name" value="MoaB/Mog-like_dom_sf"/>
</dbReference>
<dbReference type="InterPro" id="IPR008135">
    <property type="entry name" value="Competence-induced_CinA"/>
</dbReference>
<dbReference type="NCBIfam" id="TIGR00199">
    <property type="entry name" value="PncC_domain"/>
    <property type="match status" value="1"/>
</dbReference>
<dbReference type="InterPro" id="IPR008136">
    <property type="entry name" value="CinA_C"/>
</dbReference>
<dbReference type="SUPFAM" id="SSF53218">
    <property type="entry name" value="Molybdenum cofactor biosynthesis proteins"/>
    <property type="match status" value="1"/>
</dbReference>
<dbReference type="NCBIfam" id="TIGR00200">
    <property type="entry name" value="cinA_nterm"/>
    <property type="match status" value="1"/>
</dbReference>
<keyword evidence="4" id="KW-1185">Reference proteome</keyword>
<dbReference type="Proteomes" id="UP000202259">
    <property type="component" value="Chromosome"/>
</dbReference>
<dbReference type="PANTHER" id="PTHR13939">
    <property type="entry name" value="NICOTINAMIDE-NUCLEOTIDE AMIDOHYDROLASE PNCC"/>
    <property type="match status" value="1"/>
</dbReference>
<dbReference type="InterPro" id="IPR001453">
    <property type="entry name" value="MoaB/Mog_dom"/>
</dbReference>
<sequence length="432" mass="46971">MTTQVNILLTGNELMNGDVIDTNSVMFAQQLNDIGLTIRKKVTIADDLLLLQAEIVQLSQTAEVLIINGGLGPTIDDLTSQALAQACGVDLHLNPDAHLHLQKWAKRRNAKLNKPNLKQAYLPLGCEIVANETGSAVGFSIKLGQCLIICTPGVPSELTHMLKDEIIPNLQQLFPIPTKHSLVRFQTFGLGESTLQALVNDNLPDWPNEIEIGFRAAMPVLEIKLSAQCQKGKAILPQWQNKLRDLLGDHILSTGKTNHITIADYLVPLLMKSQQRITLAESCTGGLIASQITAIPGASAVFEAGFVTYSNDMKSKMIDVPAATLINHGAVSKETVLAMAKGALAKSNADYVIAVSGIAGPDGGTKDKPVGSVWIAWGNQQALHAKYYCIPVARQYFQQIVAARSLDLVRRKLINSQESPHYDQVSYNKFIK</sequence>
<dbReference type="EMBL" id="CP020465">
    <property type="protein sequence ID" value="ASP46982.1"/>
    <property type="molecule type" value="Genomic_DNA"/>
</dbReference>
<dbReference type="OrthoDB" id="9801454at2"/>
<protein>
    <recommendedName>
        <fullName evidence="1">CinA-like protein</fullName>
    </recommendedName>
</protein>
<dbReference type="InterPro" id="IPR036653">
    <property type="entry name" value="CinA-like_C"/>
</dbReference>
<feature type="domain" description="MoaB/Mog" evidence="2">
    <location>
        <begin position="6"/>
        <end position="173"/>
    </location>
</feature>
<evidence type="ECO:0000259" key="2">
    <source>
        <dbReference type="SMART" id="SM00852"/>
    </source>
</evidence>
<evidence type="ECO:0000313" key="4">
    <source>
        <dbReference type="Proteomes" id="UP000202259"/>
    </source>
</evidence>